<organism evidence="1">
    <name type="scientific">Xanthomonas hortorum pv. pelargonii</name>
    <dbReference type="NCBI Taxonomy" id="453602"/>
    <lineage>
        <taxon>Bacteria</taxon>
        <taxon>Pseudomonadati</taxon>
        <taxon>Pseudomonadota</taxon>
        <taxon>Gammaproteobacteria</taxon>
        <taxon>Lysobacterales</taxon>
        <taxon>Lysobacteraceae</taxon>
        <taxon>Xanthomonas</taxon>
    </lineage>
</organism>
<dbReference type="Pfam" id="PF18950">
    <property type="entry name" value="DUF5694"/>
    <property type="match status" value="1"/>
</dbReference>
<sequence>MQAHVFPVSHIAHAAACIFKAGPESIKMLKRRALYWIGLALVAPCIAHAQVDLAQLDAEMAAPRTQVLVLGSVHLSQLPEGSDVSAARLQPLLDRLAAYAPTIITTEDLSGETCDLIRRHPAVYSPEDSANYCPNVDDAARATGLDVPTAIGQVRAALDTWPSTPTPAQRRHLAALFLASGDPSSALVQWLQLAQAQQRTGDGLDAALVARLRTAAHRQDETSQISARLAARLGLQRVYPADDHTGDNMHVDDPAAYGKAVQAAWEKAAPRARMMLDRKKQLAQEGKLLELYRAINLPANQQLAIEVDFRAALSENSPQHYGYRYVSGWEIRNLRMVSNVRASFADHPGARVLAVVGATHKPWFDNFLGQLQGVDIVDAAQVLGTGGQ</sequence>
<name>A0A6V7CSU2_9XANT</name>
<dbReference type="AlphaFoldDB" id="A0A6V7CSU2"/>
<gene>
    <name evidence="1" type="ORF">CFBP2533_16220</name>
</gene>
<protein>
    <submittedName>
        <fullName evidence="1">Uncharacterized protein</fullName>
    </submittedName>
</protein>
<evidence type="ECO:0000313" key="1">
    <source>
        <dbReference type="EMBL" id="CAD0321397.1"/>
    </source>
</evidence>
<dbReference type="EMBL" id="LR828261">
    <property type="protein sequence ID" value="CAD0321397.1"/>
    <property type="molecule type" value="Genomic_DNA"/>
</dbReference>
<dbReference type="InterPro" id="IPR043749">
    <property type="entry name" value="DUF5694"/>
</dbReference>
<proteinExistence type="predicted"/>
<reference evidence="1" key="1">
    <citation type="submission" date="2020-07" db="EMBL/GenBank/DDBJ databases">
        <authorList>
            <person name="Pothier F. J."/>
        </authorList>
    </citation>
    <scope>NUCLEOTIDE SEQUENCE</scope>
    <source>
        <strain evidence="1">CFBP 2533</strain>
    </source>
</reference>
<dbReference type="EMBL" id="LR828261">
    <property type="protein sequence ID" value="CAD0321391.1"/>
    <property type="molecule type" value="Genomic_DNA"/>
</dbReference>
<accession>A0A6V7CSU2</accession>